<proteinExistence type="predicted"/>
<evidence type="ECO:0000313" key="1">
    <source>
        <dbReference type="EMBL" id="KAG8227639.1"/>
    </source>
</evidence>
<sequence length="110" mass="12239">MAEKKLPKVIEELSLAPDIVAVINPGRSGVDKRVIHAVRECKQIEKVVYVSCNAIGPAMKNFVQLCAPSEGVGKRWPKGGLPFILRNAVPVDMFPHTTHCELVLQFHRRL</sequence>
<dbReference type="InterPro" id="IPR045850">
    <property type="entry name" value="TRM2_met"/>
</dbReference>
<dbReference type="InterPro" id="IPR029063">
    <property type="entry name" value="SAM-dependent_MTases_sf"/>
</dbReference>
<reference evidence="1" key="2">
    <citation type="submission" date="2017-10" db="EMBL/GenBank/DDBJ databases">
        <title>Ladona fulva Genome sequencing and assembly.</title>
        <authorList>
            <person name="Murali S."/>
            <person name="Richards S."/>
            <person name="Bandaranaike D."/>
            <person name="Bellair M."/>
            <person name="Blankenburg K."/>
            <person name="Chao H."/>
            <person name="Dinh H."/>
            <person name="Doddapaneni H."/>
            <person name="Dugan-Rocha S."/>
            <person name="Elkadiri S."/>
            <person name="Gnanaolivu R."/>
            <person name="Hernandez B."/>
            <person name="Skinner E."/>
            <person name="Javaid M."/>
            <person name="Lee S."/>
            <person name="Li M."/>
            <person name="Ming W."/>
            <person name="Munidasa M."/>
            <person name="Muniz J."/>
            <person name="Nguyen L."/>
            <person name="Hughes D."/>
            <person name="Osuji N."/>
            <person name="Pu L.-L."/>
            <person name="Puazo M."/>
            <person name="Qu C."/>
            <person name="Quiroz J."/>
            <person name="Raj R."/>
            <person name="Weissenberger G."/>
            <person name="Xin Y."/>
            <person name="Zou X."/>
            <person name="Han Y."/>
            <person name="Worley K."/>
            <person name="Muzny D."/>
            <person name="Gibbs R."/>
        </authorList>
    </citation>
    <scope>NUCLEOTIDE SEQUENCE</scope>
    <source>
        <strain evidence="1">Sampled in the wild</strain>
    </source>
</reference>
<reference evidence="1" key="1">
    <citation type="submission" date="2013-04" db="EMBL/GenBank/DDBJ databases">
        <authorList>
            <person name="Qu J."/>
            <person name="Murali S.C."/>
            <person name="Bandaranaike D."/>
            <person name="Bellair M."/>
            <person name="Blankenburg K."/>
            <person name="Chao H."/>
            <person name="Dinh H."/>
            <person name="Doddapaneni H."/>
            <person name="Downs B."/>
            <person name="Dugan-Rocha S."/>
            <person name="Elkadiri S."/>
            <person name="Gnanaolivu R.D."/>
            <person name="Hernandez B."/>
            <person name="Javaid M."/>
            <person name="Jayaseelan J.C."/>
            <person name="Lee S."/>
            <person name="Li M."/>
            <person name="Ming W."/>
            <person name="Munidasa M."/>
            <person name="Muniz J."/>
            <person name="Nguyen L."/>
            <person name="Ongeri F."/>
            <person name="Osuji N."/>
            <person name="Pu L.-L."/>
            <person name="Puazo M."/>
            <person name="Qu C."/>
            <person name="Quiroz J."/>
            <person name="Raj R."/>
            <person name="Weissenberger G."/>
            <person name="Xin Y."/>
            <person name="Zou X."/>
            <person name="Han Y."/>
            <person name="Richards S."/>
            <person name="Worley K."/>
            <person name="Muzny D."/>
            <person name="Gibbs R."/>
        </authorList>
    </citation>
    <scope>NUCLEOTIDE SEQUENCE</scope>
    <source>
        <strain evidence="1">Sampled in the wild</strain>
    </source>
</reference>
<accession>A0A8K0K501</accession>
<gene>
    <name evidence="1" type="ORF">J437_LFUL008716</name>
</gene>
<dbReference type="OrthoDB" id="10250660at2759"/>
<dbReference type="EMBL" id="KZ308331">
    <property type="protein sequence ID" value="KAG8227639.1"/>
    <property type="molecule type" value="Genomic_DNA"/>
</dbReference>
<keyword evidence="2" id="KW-1185">Reference proteome</keyword>
<organism evidence="1 2">
    <name type="scientific">Ladona fulva</name>
    <name type="common">Scarce chaser dragonfly</name>
    <name type="synonym">Libellula fulva</name>
    <dbReference type="NCBI Taxonomy" id="123851"/>
    <lineage>
        <taxon>Eukaryota</taxon>
        <taxon>Metazoa</taxon>
        <taxon>Ecdysozoa</taxon>
        <taxon>Arthropoda</taxon>
        <taxon>Hexapoda</taxon>
        <taxon>Insecta</taxon>
        <taxon>Pterygota</taxon>
        <taxon>Palaeoptera</taxon>
        <taxon>Odonata</taxon>
        <taxon>Epiprocta</taxon>
        <taxon>Anisoptera</taxon>
        <taxon>Libelluloidea</taxon>
        <taxon>Libellulidae</taxon>
        <taxon>Ladona</taxon>
    </lineage>
</organism>
<dbReference type="PANTHER" id="PTHR45904:SF1">
    <property type="entry name" value="TRNA (URACIL-5-)-METHYLTRANSFERASE HOMOLOG B"/>
    <property type="match status" value="1"/>
</dbReference>
<dbReference type="Proteomes" id="UP000792457">
    <property type="component" value="Unassembled WGS sequence"/>
</dbReference>
<protein>
    <submittedName>
        <fullName evidence="1">Uncharacterized protein</fullName>
    </submittedName>
</protein>
<comment type="caution">
    <text evidence="1">The sequence shown here is derived from an EMBL/GenBank/DDBJ whole genome shotgun (WGS) entry which is preliminary data.</text>
</comment>
<dbReference type="AlphaFoldDB" id="A0A8K0K501"/>
<name>A0A8K0K501_LADFU</name>
<dbReference type="PANTHER" id="PTHR45904">
    <property type="entry name" value="TRNA (URACIL-5-)-METHYLTRANSFERASE"/>
    <property type="match status" value="1"/>
</dbReference>
<dbReference type="GO" id="GO:0003723">
    <property type="term" value="F:RNA binding"/>
    <property type="evidence" value="ECO:0007669"/>
    <property type="project" value="TreeGrafter"/>
</dbReference>
<evidence type="ECO:0000313" key="2">
    <source>
        <dbReference type="Proteomes" id="UP000792457"/>
    </source>
</evidence>
<dbReference type="Gene3D" id="3.40.50.150">
    <property type="entry name" value="Vaccinia Virus protein VP39"/>
    <property type="match status" value="1"/>
</dbReference>